<dbReference type="STRING" id="1223545.GS4_08_00700"/>
<proteinExistence type="predicted"/>
<name>M0QGR4_9ACTN</name>
<dbReference type="EMBL" id="BANX01000008">
    <property type="protein sequence ID" value="GAC67486.1"/>
    <property type="molecule type" value="Genomic_DNA"/>
</dbReference>
<dbReference type="InterPro" id="IPR001296">
    <property type="entry name" value="Glyco_trans_1"/>
</dbReference>
<dbReference type="SUPFAM" id="SSF53756">
    <property type="entry name" value="UDP-Glycosyltransferase/glycogen phosphorylase"/>
    <property type="match status" value="1"/>
</dbReference>
<keyword evidence="2 5" id="KW-0808">Transferase</keyword>
<protein>
    <submittedName>
        <fullName evidence="5">Putative glycosyltransferase</fullName>
    </submittedName>
</protein>
<dbReference type="PANTHER" id="PTHR12526:SF510">
    <property type="entry name" value="D-INOSITOL 3-PHOSPHATE GLYCOSYLTRANSFERASE"/>
    <property type="match status" value="1"/>
</dbReference>
<evidence type="ECO:0000313" key="6">
    <source>
        <dbReference type="Proteomes" id="UP000011666"/>
    </source>
</evidence>
<evidence type="ECO:0000259" key="4">
    <source>
        <dbReference type="Pfam" id="PF00534"/>
    </source>
</evidence>
<dbReference type="Gene3D" id="3.40.50.2000">
    <property type="entry name" value="Glycogen Phosphorylase B"/>
    <property type="match status" value="2"/>
</dbReference>
<gene>
    <name evidence="5" type="ORF">GS4_08_00700</name>
</gene>
<reference evidence="5 6" key="1">
    <citation type="submission" date="2013-01" db="EMBL/GenBank/DDBJ databases">
        <title>Whole genome shotgun sequence of Gordonia soli NBRC 108243.</title>
        <authorList>
            <person name="Isaki-Nakamura S."/>
            <person name="Hosoyama A."/>
            <person name="Tsuchikane K."/>
            <person name="Ando Y."/>
            <person name="Baba S."/>
            <person name="Ohji S."/>
            <person name="Hamada M."/>
            <person name="Tamura T."/>
            <person name="Yamazoe A."/>
            <person name="Yamazaki S."/>
            <person name="Fujita N."/>
        </authorList>
    </citation>
    <scope>NUCLEOTIDE SEQUENCE [LARGE SCALE GENOMIC DNA]</scope>
    <source>
        <strain evidence="5 6">NBRC 108243</strain>
    </source>
</reference>
<dbReference type="Pfam" id="PF00534">
    <property type="entry name" value="Glycos_transf_1"/>
    <property type="match status" value="1"/>
</dbReference>
<dbReference type="AlphaFoldDB" id="M0QGR4"/>
<evidence type="ECO:0000256" key="3">
    <source>
        <dbReference type="SAM" id="MobiDB-lite"/>
    </source>
</evidence>
<evidence type="ECO:0000313" key="5">
    <source>
        <dbReference type="EMBL" id="GAC67486.1"/>
    </source>
</evidence>
<keyword evidence="1" id="KW-0328">Glycosyltransferase</keyword>
<accession>M0QGR4</accession>
<dbReference type="OrthoDB" id="477186at2"/>
<organism evidence="5 6">
    <name type="scientific">Gordonia soli NBRC 108243</name>
    <dbReference type="NCBI Taxonomy" id="1223545"/>
    <lineage>
        <taxon>Bacteria</taxon>
        <taxon>Bacillati</taxon>
        <taxon>Actinomycetota</taxon>
        <taxon>Actinomycetes</taxon>
        <taxon>Mycobacteriales</taxon>
        <taxon>Gordoniaceae</taxon>
        <taxon>Gordonia</taxon>
    </lineage>
</organism>
<dbReference type="GO" id="GO:0016757">
    <property type="term" value="F:glycosyltransferase activity"/>
    <property type="evidence" value="ECO:0007669"/>
    <property type="project" value="UniProtKB-KW"/>
</dbReference>
<evidence type="ECO:0000256" key="1">
    <source>
        <dbReference type="ARBA" id="ARBA00022676"/>
    </source>
</evidence>
<dbReference type="PANTHER" id="PTHR12526">
    <property type="entry name" value="GLYCOSYLTRANSFERASE"/>
    <property type="match status" value="1"/>
</dbReference>
<dbReference type="eggNOG" id="COG0438">
    <property type="taxonomic scope" value="Bacteria"/>
</dbReference>
<feature type="region of interest" description="Disordered" evidence="3">
    <location>
        <begin position="1"/>
        <end position="32"/>
    </location>
</feature>
<comment type="caution">
    <text evidence="5">The sequence shown here is derived from an EMBL/GenBank/DDBJ whole genome shotgun (WGS) entry which is preliminary data.</text>
</comment>
<feature type="compositionally biased region" description="Polar residues" evidence="3">
    <location>
        <begin position="13"/>
        <end position="26"/>
    </location>
</feature>
<feature type="domain" description="Glycosyl transferase family 1" evidence="4">
    <location>
        <begin position="209"/>
        <end position="368"/>
    </location>
</feature>
<sequence>MTSYDRPGAASTGVASTEPASTQQVPTGRPIRPLRVLAVGPGPASPISRGGMATVMSAMIDGHDPSVAEFVVVPTYLDHGRLRKTLVGVVGMIRATAIVLGGRVDILHIHLSHGGSVIRKGAPLFAARITGTPSVVHAHSYNFAAWYRRLPRPAARLVRTILRADRWLILGTDLAAEYTEVLDLDPSRVRVLLNPAPESRMAGVQFDDRLPESRLVAVALGRLGERKGTPQIIEGVGRLDADTRSSLAVVLAGDGDVEKSRAAARATAADVIEVRDWISPAERDELLDRASIFLLPSHDEGLPMALLEAMSAGLVPIVSLVGAIGDVIVDGQNGIVVPPGDSAAIADALHRVVDDVALRTRLQDAARATAAELGVGPWRAELIREWQILVTAGAPRHLIRARVRRTT</sequence>
<dbReference type="Proteomes" id="UP000011666">
    <property type="component" value="Unassembled WGS sequence"/>
</dbReference>
<keyword evidence="6" id="KW-1185">Reference proteome</keyword>
<evidence type="ECO:0000256" key="2">
    <source>
        <dbReference type="ARBA" id="ARBA00022679"/>
    </source>
</evidence>
<dbReference type="CDD" id="cd03801">
    <property type="entry name" value="GT4_PimA-like"/>
    <property type="match status" value="1"/>
</dbReference>
<dbReference type="RefSeq" id="WP_007618727.1">
    <property type="nucleotide sequence ID" value="NZ_BANX01000008.1"/>
</dbReference>